<dbReference type="EMBL" id="OC923689">
    <property type="protein sequence ID" value="CAD7655017.1"/>
    <property type="molecule type" value="Genomic_DNA"/>
</dbReference>
<dbReference type="GO" id="GO:0046921">
    <property type="term" value="F:alpha-(1-&gt;6)-fucosyltransferase activity"/>
    <property type="evidence" value="ECO:0007669"/>
    <property type="project" value="TreeGrafter"/>
</dbReference>
<feature type="domain" description="GT23" evidence="4">
    <location>
        <begin position="39"/>
        <end position="252"/>
    </location>
</feature>
<dbReference type="PROSITE" id="PS51659">
    <property type="entry name" value="GT23"/>
    <property type="match status" value="1"/>
</dbReference>
<dbReference type="EMBL" id="CAJPVJ010008864">
    <property type="protein sequence ID" value="CAG2172204.1"/>
    <property type="molecule type" value="Genomic_DNA"/>
</dbReference>
<keyword evidence="2 3" id="KW-0808">Transferase</keyword>
<dbReference type="Pfam" id="PF19745">
    <property type="entry name" value="FUT8_N_cat"/>
    <property type="match status" value="2"/>
</dbReference>
<dbReference type="Gene3D" id="3.40.50.11350">
    <property type="match status" value="1"/>
</dbReference>
<evidence type="ECO:0000313" key="5">
    <source>
        <dbReference type="EMBL" id="CAD7655017.1"/>
    </source>
</evidence>
<comment type="caution">
    <text evidence="3">Lacks conserved residue(s) required for the propagation of feature annotation.</text>
</comment>
<evidence type="ECO:0000313" key="6">
    <source>
        <dbReference type="Proteomes" id="UP000728032"/>
    </source>
</evidence>
<dbReference type="PANTHER" id="PTHR13132">
    <property type="entry name" value="ALPHA- 1,6 -FUCOSYLTRANSFERASE"/>
    <property type="match status" value="1"/>
</dbReference>
<gene>
    <name evidence="5" type="ORF">ONB1V03_LOCUS11662</name>
</gene>
<dbReference type="OrthoDB" id="2014825at2759"/>
<evidence type="ECO:0000259" key="4">
    <source>
        <dbReference type="PROSITE" id="PS51659"/>
    </source>
</evidence>
<protein>
    <recommendedName>
        <fullName evidence="4">GT23 domain-containing protein</fullName>
    </recommendedName>
</protein>
<evidence type="ECO:0000256" key="2">
    <source>
        <dbReference type="ARBA" id="ARBA00022679"/>
    </source>
</evidence>
<dbReference type="InterPro" id="IPR027350">
    <property type="entry name" value="GT23_dom"/>
</dbReference>
<dbReference type="PANTHER" id="PTHR13132:SF29">
    <property type="entry name" value="ALPHA-(1,6)-FUCOSYLTRANSFERASE"/>
    <property type="match status" value="1"/>
</dbReference>
<organism evidence="5">
    <name type="scientific">Oppiella nova</name>
    <dbReference type="NCBI Taxonomy" id="334625"/>
    <lineage>
        <taxon>Eukaryota</taxon>
        <taxon>Metazoa</taxon>
        <taxon>Ecdysozoa</taxon>
        <taxon>Arthropoda</taxon>
        <taxon>Chelicerata</taxon>
        <taxon>Arachnida</taxon>
        <taxon>Acari</taxon>
        <taxon>Acariformes</taxon>
        <taxon>Sarcoptiformes</taxon>
        <taxon>Oribatida</taxon>
        <taxon>Brachypylina</taxon>
        <taxon>Oppioidea</taxon>
        <taxon>Oppiidae</taxon>
        <taxon>Oppiella</taxon>
    </lineage>
</organism>
<reference evidence="5" key="1">
    <citation type="submission" date="2020-11" db="EMBL/GenBank/DDBJ databases">
        <authorList>
            <person name="Tran Van P."/>
        </authorList>
    </citation>
    <scope>NUCLEOTIDE SEQUENCE</scope>
</reference>
<name>A0A7R9M8J7_9ACAR</name>
<dbReference type="GO" id="GO:0006487">
    <property type="term" value="P:protein N-linked glycosylation"/>
    <property type="evidence" value="ECO:0007669"/>
    <property type="project" value="TreeGrafter"/>
</dbReference>
<accession>A0A7R9M8J7</accession>
<comment type="similarity">
    <text evidence="3">Belongs to the glycosyltransferase 23 family.</text>
</comment>
<sequence>MVYNIDLRPKRITNPSLLDYTNIVIDTINKMQNPPNCRLASKFVCILKIKCGFGCTMHHYAYCLILALKLNRTLIIPETIANTYTSHMKMLFRPISDTCLDSNGDNSITWEGMSDQTHHYYQVIDFYFGYDSKGYLQDLKNLTQIIRQLQSLSTEPIPLFIGHIIRKGFNGNTLSLAYMCDGLTNLHAFNNIRNSYESIRNLIVEILVLSECDYIVCTFSSNICRLVFELRMSRINNSLAFQSLDRKYYYRP</sequence>
<proteinExistence type="inferred from homology"/>
<evidence type="ECO:0000256" key="1">
    <source>
        <dbReference type="ARBA" id="ARBA00022676"/>
    </source>
</evidence>
<evidence type="ECO:0000256" key="3">
    <source>
        <dbReference type="PROSITE-ProRule" id="PRU00992"/>
    </source>
</evidence>
<dbReference type="AlphaFoldDB" id="A0A7R9M8J7"/>
<keyword evidence="6" id="KW-1185">Reference proteome</keyword>
<dbReference type="InterPro" id="IPR045573">
    <property type="entry name" value="Fut8_N_cat"/>
</dbReference>
<keyword evidence="1 3" id="KW-0328">Glycosyltransferase</keyword>
<dbReference type="Proteomes" id="UP000728032">
    <property type="component" value="Unassembled WGS sequence"/>
</dbReference>